<dbReference type="EMBL" id="CP018477">
    <property type="protein sequence ID" value="ASV76992.1"/>
    <property type="molecule type" value="Genomic_DNA"/>
</dbReference>
<dbReference type="KEGG" id="ttf:THTE_4391"/>
<keyword evidence="3" id="KW-1185">Reference proteome</keyword>
<reference evidence="2 3" key="1">
    <citation type="journal article" name="Front. Microbiol.">
        <title>Sugar Metabolism of the First Thermophilic Planctomycete Thermogutta terrifontis: Comparative Genomic and Transcriptomic Approaches.</title>
        <authorList>
            <person name="Elcheninov A.G."/>
            <person name="Menzel P."/>
            <person name="Gudbergsdottir S.R."/>
            <person name="Slesarev A.I."/>
            <person name="Kadnikov V.V."/>
            <person name="Krogh A."/>
            <person name="Bonch-Osmolovskaya E.A."/>
            <person name="Peng X."/>
            <person name="Kublanov I.V."/>
        </authorList>
    </citation>
    <scope>NUCLEOTIDE SEQUENCE [LARGE SCALE GENOMIC DNA]</scope>
    <source>
        <strain evidence="2 3">R1</strain>
    </source>
</reference>
<protein>
    <submittedName>
        <fullName evidence="2">Uncharacterized protein</fullName>
    </submittedName>
</protein>
<evidence type="ECO:0000256" key="1">
    <source>
        <dbReference type="SAM" id="MobiDB-lite"/>
    </source>
</evidence>
<name>A0A286RM09_9BACT</name>
<organism evidence="2 3">
    <name type="scientific">Thermogutta terrifontis</name>
    <dbReference type="NCBI Taxonomy" id="1331910"/>
    <lineage>
        <taxon>Bacteria</taxon>
        <taxon>Pseudomonadati</taxon>
        <taxon>Planctomycetota</taxon>
        <taxon>Planctomycetia</taxon>
        <taxon>Pirellulales</taxon>
        <taxon>Thermoguttaceae</taxon>
        <taxon>Thermogutta</taxon>
    </lineage>
</organism>
<feature type="compositionally biased region" description="Basic and acidic residues" evidence="1">
    <location>
        <begin position="45"/>
        <end position="58"/>
    </location>
</feature>
<sequence>MGIWLSWLGRNPPAAVDFLQIVRQIKRAKGRLACTGEGKPGIMWPREDRTTPGEYTHG</sequence>
<evidence type="ECO:0000313" key="3">
    <source>
        <dbReference type="Proteomes" id="UP000215086"/>
    </source>
</evidence>
<feature type="region of interest" description="Disordered" evidence="1">
    <location>
        <begin position="37"/>
        <end position="58"/>
    </location>
</feature>
<evidence type="ECO:0000313" key="2">
    <source>
        <dbReference type="EMBL" id="ASV76992.1"/>
    </source>
</evidence>
<gene>
    <name evidence="2" type="ORF">THTE_4391</name>
</gene>
<accession>A0A286RM09</accession>
<proteinExistence type="predicted"/>
<dbReference type="AlphaFoldDB" id="A0A286RM09"/>
<dbReference type="Proteomes" id="UP000215086">
    <property type="component" value="Chromosome"/>
</dbReference>